<evidence type="ECO:0000313" key="1">
    <source>
        <dbReference type="EMBL" id="KAA6403208.1"/>
    </source>
</evidence>
<reference evidence="1 2" key="1">
    <citation type="submission" date="2019-03" db="EMBL/GenBank/DDBJ databases">
        <title>Single cell metagenomics reveals metabolic interactions within the superorganism composed of flagellate Streblomastix strix and complex community of Bacteroidetes bacteria on its surface.</title>
        <authorList>
            <person name="Treitli S.C."/>
            <person name="Kolisko M."/>
            <person name="Husnik F."/>
            <person name="Keeling P."/>
            <person name="Hampl V."/>
        </authorList>
    </citation>
    <scope>NUCLEOTIDE SEQUENCE [LARGE SCALE GENOMIC DNA]</scope>
    <source>
        <strain evidence="1">ST1C</strain>
    </source>
</reference>
<comment type="caution">
    <text evidence="1">The sequence shown here is derived from an EMBL/GenBank/DDBJ whole genome shotgun (WGS) entry which is preliminary data.</text>
</comment>
<dbReference type="AlphaFoldDB" id="A0A5J4X7K0"/>
<dbReference type="EMBL" id="SNRW01000126">
    <property type="protein sequence ID" value="KAA6403208.1"/>
    <property type="molecule type" value="Genomic_DNA"/>
</dbReference>
<gene>
    <name evidence="1" type="ORF">EZS28_001257</name>
</gene>
<evidence type="ECO:0000313" key="2">
    <source>
        <dbReference type="Proteomes" id="UP000324800"/>
    </source>
</evidence>
<name>A0A5J4X7K0_9EUKA</name>
<proteinExistence type="predicted"/>
<protein>
    <submittedName>
        <fullName evidence="1">Uncharacterized protein</fullName>
    </submittedName>
</protein>
<sequence>MFVKLDELLIQIELSFNSIELNDPDPYIIQLPTVPPNDTMKLILSNRIEPVTLKYVFVSLIIISPNEERLVESFANLLTGDVYVIVSVDGIVVLSQIQTLKSFSVLRLFFIVLALSVLHGLDDVHVRESIPQYLTQQSSQLTSNKPIDDENIRSIMMIIEKFL</sequence>
<accession>A0A5J4X7K0</accession>
<organism evidence="1 2">
    <name type="scientific">Streblomastix strix</name>
    <dbReference type="NCBI Taxonomy" id="222440"/>
    <lineage>
        <taxon>Eukaryota</taxon>
        <taxon>Metamonada</taxon>
        <taxon>Preaxostyla</taxon>
        <taxon>Oxymonadida</taxon>
        <taxon>Streblomastigidae</taxon>
        <taxon>Streblomastix</taxon>
    </lineage>
</organism>
<dbReference type="Proteomes" id="UP000324800">
    <property type="component" value="Unassembled WGS sequence"/>
</dbReference>